<dbReference type="Gene3D" id="3.30.70.100">
    <property type="match status" value="1"/>
</dbReference>
<comment type="catalytic activity">
    <reaction evidence="3 4">
        <text>an acyl phosphate + H2O = a carboxylate + phosphate + H(+)</text>
        <dbReference type="Rhea" id="RHEA:14965"/>
        <dbReference type="ChEBI" id="CHEBI:15377"/>
        <dbReference type="ChEBI" id="CHEBI:15378"/>
        <dbReference type="ChEBI" id="CHEBI:29067"/>
        <dbReference type="ChEBI" id="CHEBI:43474"/>
        <dbReference type="ChEBI" id="CHEBI:59918"/>
        <dbReference type="EC" id="3.6.1.7"/>
    </reaction>
</comment>
<dbReference type="GO" id="GO:0003998">
    <property type="term" value="F:acylphosphatase activity"/>
    <property type="evidence" value="ECO:0007669"/>
    <property type="project" value="UniProtKB-EC"/>
</dbReference>
<feature type="domain" description="Acylphosphatase-like" evidence="6">
    <location>
        <begin position="4"/>
        <end position="90"/>
    </location>
</feature>
<organism evidence="7 8">
    <name type="scientific">Candidatus Roizmanbacteria bacterium RIFCSPHIGHO2_02_FULL_39_9</name>
    <dbReference type="NCBI Taxonomy" id="1802040"/>
    <lineage>
        <taxon>Bacteria</taxon>
        <taxon>Candidatus Roizmaniibacteriota</taxon>
    </lineage>
</organism>
<evidence type="ECO:0000256" key="5">
    <source>
        <dbReference type="RuleBase" id="RU004168"/>
    </source>
</evidence>
<protein>
    <recommendedName>
        <fullName evidence="2 4">acylphosphatase</fullName>
        <ecNumber evidence="2 4">3.6.1.7</ecNumber>
    </recommendedName>
</protein>
<dbReference type="InterPro" id="IPR036046">
    <property type="entry name" value="Acylphosphatase-like_dom_sf"/>
</dbReference>
<sequence length="90" mass="10436">MLKQVHLFIKGDVIGVGFRMWTKMQAEIIGIKGWVRNKENHVEAVVQGEEGKINTIINLIKRGPPTSHVKNIEISWEIPKEVFETFKIRR</sequence>
<dbReference type="InterPro" id="IPR020456">
    <property type="entry name" value="Acylphosphatase"/>
</dbReference>
<comment type="similarity">
    <text evidence="1 5">Belongs to the acylphosphatase family.</text>
</comment>
<dbReference type="SUPFAM" id="SSF54975">
    <property type="entry name" value="Acylphosphatase/BLUF domain-like"/>
    <property type="match status" value="1"/>
</dbReference>
<reference evidence="7 8" key="1">
    <citation type="journal article" date="2016" name="Nat. Commun.">
        <title>Thousands of microbial genomes shed light on interconnected biogeochemical processes in an aquifer system.</title>
        <authorList>
            <person name="Anantharaman K."/>
            <person name="Brown C.T."/>
            <person name="Hug L.A."/>
            <person name="Sharon I."/>
            <person name="Castelle C.J."/>
            <person name="Probst A.J."/>
            <person name="Thomas B.C."/>
            <person name="Singh A."/>
            <person name="Wilkins M.J."/>
            <person name="Karaoz U."/>
            <person name="Brodie E.L."/>
            <person name="Williams K.H."/>
            <person name="Hubbard S.S."/>
            <person name="Banfield J.F."/>
        </authorList>
    </citation>
    <scope>NUCLEOTIDE SEQUENCE [LARGE SCALE GENOMIC DNA]</scope>
</reference>
<dbReference type="AlphaFoldDB" id="A0A1F7H7K5"/>
<dbReference type="EMBL" id="MFZP01000040">
    <property type="protein sequence ID" value="OGK26672.1"/>
    <property type="molecule type" value="Genomic_DNA"/>
</dbReference>
<evidence type="ECO:0000256" key="1">
    <source>
        <dbReference type="ARBA" id="ARBA00005614"/>
    </source>
</evidence>
<evidence type="ECO:0000256" key="4">
    <source>
        <dbReference type="PROSITE-ProRule" id="PRU00520"/>
    </source>
</evidence>
<dbReference type="EC" id="3.6.1.7" evidence="2 4"/>
<dbReference type="Pfam" id="PF00708">
    <property type="entry name" value="Acylphosphatase"/>
    <property type="match status" value="1"/>
</dbReference>
<evidence type="ECO:0000256" key="2">
    <source>
        <dbReference type="ARBA" id="ARBA00012150"/>
    </source>
</evidence>
<dbReference type="Proteomes" id="UP000178597">
    <property type="component" value="Unassembled WGS sequence"/>
</dbReference>
<comment type="caution">
    <text evidence="7">The sequence shown here is derived from an EMBL/GenBank/DDBJ whole genome shotgun (WGS) entry which is preliminary data.</text>
</comment>
<dbReference type="STRING" id="1802040.A3C28_02635"/>
<dbReference type="PROSITE" id="PS51160">
    <property type="entry name" value="ACYLPHOSPHATASE_3"/>
    <property type="match status" value="1"/>
</dbReference>
<accession>A0A1F7H7K5</accession>
<evidence type="ECO:0000313" key="8">
    <source>
        <dbReference type="Proteomes" id="UP000178597"/>
    </source>
</evidence>
<evidence type="ECO:0000256" key="3">
    <source>
        <dbReference type="ARBA" id="ARBA00047645"/>
    </source>
</evidence>
<feature type="active site" evidence="4">
    <location>
        <position position="19"/>
    </location>
</feature>
<dbReference type="PANTHER" id="PTHR47268:SF4">
    <property type="entry name" value="ACYLPHOSPHATASE"/>
    <property type="match status" value="1"/>
</dbReference>
<evidence type="ECO:0000259" key="6">
    <source>
        <dbReference type="PROSITE" id="PS51160"/>
    </source>
</evidence>
<dbReference type="PANTHER" id="PTHR47268">
    <property type="entry name" value="ACYLPHOSPHATASE"/>
    <property type="match status" value="1"/>
</dbReference>
<feature type="active site" evidence="4">
    <location>
        <position position="37"/>
    </location>
</feature>
<keyword evidence="4" id="KW-0378">Hydrolase</keyword>
<name>A0A1F7H7K5_9BACT</name>
<dbReference type="InterPro" id="IPR001792">
    <property type="entry name" value="Acylphosphatase-like_dom"/>
</dbReference>
<gene>
    <name evidence="7" type="ORF">A3C28_02635</name>
</gene>
<evidence type="ECO:0000313" key="7">
    <source>
        <dbReference type="EMBL" id="OGK26672.1"/>
    </source>
</evidence>
<proteinExistence type="inferred from homology"/>